<comment type="caution">
    <text evidence="1">The sequence shown here is derived from an EMBL/GenBank/DDBJ whole genome shotgun (WGS) entry which is preliminary data.</text>
</comment>
<dbReference type="AlphaFoldDB" id="V5BW63"/>
<organism evidence="1 2">
    <name type="scientific">Methyloglobulus morosus KoM1</name>
    <dbReference type="NCBI Taxonomy" id="1116472"/>
    <lineage>
        <taxon>Bacteria</taxon>
        <taxon>Pseudomonadati</taxon>
        <taxon>Pseudomonadota</taxon>
        <taxon>Gammaproteobacteria</taxon>
        <taxon>Methylococcales</taxon>
        <taxon>Methylococcaceae</taxon>
        <taxon>Methyloglobulus</taxon>
    </lineage>
</organism>
<gene>
    <name evidence="1" type="ORF">MGMO_73c00130</name>
</gene>
<reference evidence="1 2" key="1">
    <citation type="journal article" date="2013" name="Genome Announc.">
        <title>Draft Genome Sequence of the Methanotrophic Gammaproteobacterium Methyloglobulus morosus DSM 22980 Strain KoM1.</title>
        <authorList>
            <person name="Poehlein A."/>
            <person name="Deutzmann J.S."/>
            <person name="Daniel R."/>
            <person name="Simeonova D.D."/>
        </authorList>
    </citation>
    <scope>NUCLEOTIDE SEQUENCE [LARGE SCALE GENOMIC DNA]</scope>
    <source>
        <strain evidence="1 2">KoM1</strain>
    </source>
</reference>
<name>V5BW63_9GAMM</name>
<keyword evidence="2" id="KW-1185">Reference proteome</keyword>
<dbReference type="EMBL" id="AYLO01000070">
    <property type="protein sequence ID" value="ESS72074.1"/>
    <property type="molecule type" value="Genomic_DNA"/>
</dbReference>
<evidence type="ECO:0000313" key="1">
    <source>
        <dbReference type="EMBL" id="ESS72074.1"/>
    </source>
</evidence>
<sequence>MTILMRLMTTTFRFNGHLSIYPPNQYPIHKEKTARFLQGRFLLVALGYT</sequence>
<protein>
    <submittedName>
        <fullName evidence="1">Uncharacterized protein</fullName>
    </submittedName>
</protein>
<evidence type="ECO:0000313" key="2">
    <source>
        <dbReference type="Proteomes" id="UP000017842"/>
    </source>
</evidence>
<accession>V5BW63</accession>
<dbReference type="Proteomes" id="UP000017842">
    <property type="component" value="Unassembled WGS sequence"/>
</dbReference>
<proteinExistence type="predicted"/>
<dbReference type="STRING" id="1116472.MGMO_73c00130"/>